<proteinExistence type="predicted"/>
<evidence type="ECO:0000313" key="3">
    <source>
        <dbReference type="EMBL" id="KXZ49868.1"/>
    </source>
</evidence>
<comment type="caution">
    <text evidence="3">The sequence shown here is derived from an EMBL/GenBank/DDBJ whole genome shotgun (WGS) entry which is preliminary data.</text>
</comment>
<reference evidence="4" key="1">
    <citation type="journal article" date="2016" name="Nat. Commun.">
        <title>The Gonium pectorale genome demonstrates co-option of cell cycle regulation during the evolution of multicellularity.</title>
        <authorList>
            <person name="Hanschen E.R."/>
            <person name="Marriage T.N."/>
            <person name="Ferris P.J."/>
            <person name="Hamaji T."/>
            <person name="Toyoda A."/>
            <person name="Fujiyama A."/>
            <person name="Neme R."/>
            <person name="Noguchi H."/>
            <person name="Minakuchi Y."/>
            <person name="Suzuki M."/>
            <person name="Kawai-Toyooka H."/>
            <person name="Smith D.R."/>
            <person name="Sparks H."/>
            <person name="Anderson J."/>
            <person name="Bakaric R."/>
            <person name="Luria V."/>
            <person name="Karger A."/>
            <person name="Kirschner M.W."/>
            <person name="Durand P.M."/>
            <person name="Michod R.E."/>
            <person name="Nozaki H."/>
            <person name="Olson B.J."/>
        </authorList>
    </citation>
    <scope>NUCLEOTIDE SEQUENCE [LARGE SCALE GENOMIC DNA]</scope>
    <source>
        <strain evidence="4">NIES-2863</strain>
    </source>
</reference>
<accession>A0A150GJ82</accession>
<keyword evidence="4" id="KW-1185">Reference proteome</keyword>
<evidence type="ECO:0000313" key="4">
    <source>
        <dbReference type="Proteomes" id="UP000075714"/>
    </source>
</evidence>
<keyword evidence="2" id="KW-0812">Transmembrane</keyword>
<name>A0A150GJ82_GONPE</name>
<protein>
    <submittedName>
        <fullName evidence="3">Uncharacterized protein</fullName>
    </submittedName>
</protein>
<keyword evidence="2" id="KW-1133">Transmembrane helix</keyword>
<sequence>MDTINPRAHYGSQQAGGIAASTAPPPSSHGPYGTGAGAGVKGGVQRPPLRSLQWLWSSIVWYWSTLTWFVTLPWRVLSFLTPGFLQPYMRWTEETANWWTSPVTRLASDATYGTIAFFDHQLSWLRGTVASTHSSNVHHFWVAYEAYLRLIQHKAHLIETHGFDGLRLAFVSRTV</sequence>
<organism evidence="3 4">
    <name type="scientific">Gonium pectorale</name>
    <name type="common">Green alga</name>
    <dbReference type="NCBI Taxonomy" id="33097"/>
    <lineage>
        <taxon>Eukaryota</taxon>
        <taxon>Viridiplantae</taxon>
        <taxon>Chlorophyta</taxon>
        <taxon>core chlorophytes</taxon>
        <taxon>Chlorophyceae</taxon>
        <taxon>CS clade</taxon>
        <taxon>Chlamydomonadales</taxon>
        <taxon>Volvocaceae</taxon>
        <taxon>Gonium</taxon>
    </lineage>
</organism>
<gene>
    <name evidence="3" type="ORF">GPECTOR_19g319</name>
</gene>
<keyword evidence="2" id="KW-0472">Membrane</keyword>
<evidence type="ECO:0000256" key="2">
    <source>
        <dbReference type="SAM" id="Phobius"/>
    </source>
</evidence>
<dbReference type="AlphaFoldDB" id="A0A150GJ82"/>
<feature type="transmembrane region" description="Helical" evidence="2">
    <location>
        <begin position="59"/>
        <end position="80"/>
    </location>
</feature>
<evidence type="ECO:0000256" key="1">
    <source>
        <dbReference type="SAM" id="MobiDB-lite"/>
    </source>
</evidence>
<dbReference type="Proteomes" id="UP000075714">
    <property type="component" value="Unassembled WGS sequence"/>
</dbReference>
<dbReference type="OrthoDB" id="541110at2759"/>
<feature type="region of interest" description="Disordered" evidence="1">
    <location>
        <begin position="1"/>
        <end position="39"/>
    </location>
</feature>
<dbReference type="EMBL" id="LSYV01000020">
    <property type="protein sequence ID" value="KXZ49868.1"/>
    <property type="molecule type" value="Genomic_DNA"/>
</dbReference>